<feature type="region of interest" description="Disordered" evidence="1">
    <location>
        <begin position="71"/>
        <end position="92"/>
    </location>
</feature>
<accession>F9SYG3</accession>
<dbReference type="EMBL" id="AFWH01000077">
    <property type="protein sequence ID" value="EGU45544.1"/>
    <property type="molecule type" value="Genomic_DNA"/>
</dbReference>
<evidence type="ECO:0000313" key="2">
    <source>
        <dbReference type="EMBL" id="EGU45544.1"/>
    </source>
</evidence>
<sequence>MGVSATLIGVAATVAATKKIETIKMELESEKQRDVLYTELSDLADQCAGDIKLIHSNYCTIYKLKKRALPKGTSNRNDLSSPANDAAVGKCY</sequence>
<reference evidence="2 3" key="1">
    <citation type="journal article" date="2012" name="Int. J. Syst. Evol. Microbiol.">
        <title>Vibrio caribbeanicus sp. nov., isolated from the marine sponge Scleritoderma cyanea.</title>
        <authorList>
            <person name="Hoffmann M."/>
            <person name="Monday S.R."/>
            <person name="Allard M.W."/>
            <person name="Strain E.A."/>
            <person name="Whittaker P."/>
            <person name="Naum M."/>
            <person name="McCarthy P.J."/>
            <person name="Lopez J.V."/>
            <person name="Fischer M."/>
            <person name="Brown E.W."/>
        </authorList>
    </citation>
    <scope>NUCLEOTIDE SEQUENCE [LARGE SCALE GENOMIC DNA]</scope>
    <source>
        <strain evidence="3">CIP 102891 / ATCC 33934</strain>
    </source>
</reference>
<evidence type="ECO:0000256" key="1">
    <source>
        <dbReference type="SAM" id="MobiDB-lite"/>
    </source>
</evidence>
<comment type="caution">
    <text evidence="2">The sequence shown here is derived from an EMBL/GenBank/DDBJ whole genome shotgun (WGS) entry which is preliminary data.</text>
</comment>
<dbReference type="Proteomes" id="UP000002817">
    <property type="component" value="Unassembled WGS sequence"/>
</dbReference>
<organism evidence="2 3">
    <name type="scientific">Vibrio orientalis CIP 102891 = ATCC 33934</name>
    <dbReference type="NCBI Taxonomy" id="675816"/>
    <lineage>
        <taxon>Bacteria</taxon>
        <taxon>Pseudomonadati</taxon>
        <taxon>Pseudomonadota</taxon>
        <taxon>Gammaproteobacteria</taxon>
        <taxon>Vibrionales</taxon>
        <taxon>Vibrionaceae</taxon>
        <taxon>Vibrio</taxon>
        <taxon>Vibrio oreintalis group</taxon>
    </lineage>
</organism>
<gene>
    <name evidence="2" type="ORF">VIOR3934_13657</name>
</gene>
<name>F9SYG3_VIBOR</name>
<dbReference type="AlphaFoldDB" id="F9SYG3"/>
<feature type="compositionally biased region" description="Polar residues" evidence="1">
    <location>
        <begin position="72"/>
        <end position="83"/>
    </location>
</feature>
<proteinExistence type="predicted"/>
<evidence type="ECO:0000313" key="3">
    <source>
        <dbReference type="Proteomes" id="UP000002817"/>
    </source>
</evidence>
<protein>
    <submittedName>
        <fullName evidence="2">Uncharacterized protein</fullName>
    </submittedName>
</protein>